<accession>A0A8X6Q5W0</accession>
<dbReference type="OrthoDB" id="6430234at2759"/>
<evidence type="ECO:0000313" key="2">
    <source>
        <dbReference type="Proteomes" id="UP000887013"/>
    </source>
</evidence>
<proteinExistence type="predicted"/>
<organism evidence="1 2">
    <name type="scientific">Nephila pilipes</name>
    <name type="common">Giant wood spider</name>
    <name type="synonym">Nephila maculata</name>
    <dbReference type="NCBI Taxonomy" id="299642"/>
    <lineage>
        <taxon>Eukaryota</taxon>
        <taxon>Metazoa</taxon>
        <taxon>Ecdysozoa</taxon>
        <taxon>Arthropoda</taxon>
        <taxon>Chelicerata</taxon>
        <taxon>Arachnida</taxon>
        <taxon>Araneae</taxon>
        <taxon>Araneomorphae</taxon>
        <taxon>Entelegynae</taxon>
        <taxon>Araneoidea</taxon>
        <taxon>Nephilidae</taxon>
        <taxon>Nephila</taxon>
    </lineage>
</organism>
<comment type="caution">
    <text evidence="1">The sequence shown here is derived from an EMBL/GenBank/DDBJ whole genome shotgun (WGS) entry which is preliminary data.</text>
</comment>
<sequence>MGKASRNLRKWVTNDRNLGKKLKKENYHIQPILNYSYVTKLKVLGIQWDFQDDSLSEETAWRTVFLRRKKNTKRFILQSAEKMYDPLGLIMPFTVRLKFLL</sequence>
<gene>
    <name evidence="1" type="ORF">NPIL_437381</name>
</gene>
<reference evidence="1" key="1">
    <citation type="submission" date="2020-08" db="EMBL/GenBank/DDBJ databases">
        <title>Multicomponent nature underlies the extraordinary mechanical properties of spider dragline silk.</title>
        <authorList>
            <person name="Kono N."/>
            <person name="Nakamura H."/>
            <person name="Mori M."/>
            <person name="Yoshida Y."/>
            <person name="Ohtoshi R."/>
            <person name="Malay A.D."/>
            <person name="Moran D.A.P."/>
            <person name="Tomita M."/>
            <person name="Numata K."/>
            <person name="Arakawa K."/>
        </authorList>
    </citation>
    <scope>NUCLEOTIDE SEQUENCE</scope>
</reference>
<dbReference type="Proteomes" id="UP000887013">
    <property type="component" value="Unassembled WGS sequence"/>
</dbReference>
<name>A0A8X6Q5W0_NEPPI</name>
<dbReference type="EMBL" id="BMAW01122873">
    <property type="protein sequence ID" value="GFU00840.1"/>
    <property type="molecule type" value="Genomic_DNA"/>
</dbReference>
<dbReference type="AlphaFoldDB" id="A0A8X6Q5W0"/>
<keyword evidence="2" id="KW-1185">Reference proteome</keyword>
<protein>
    <submittedName>
        <fullName evidence="1">Uncharacterized protein</fullName>
    </submittedName>
</protein>
<evidence type="ECO:0000313" key="1">
    <source>
        <dbReference type="EMBL" id="GFU00840.1"/>
    </source>
</evidence>